<evidence type="ECO:0000313" key="4">
    <source>
        <dbReference type="EMBL" id="OMJ77946.1"/>
    </source>
</evidence>
<dbReference type="PROSITE" id="PS00018">
    <property type="entry name" value="EF_HAND_1"/>
    <property type="match status" value="2"/>
</dbReference>
<dbReference type="InterPro" id="IPR035892">
    <property type="entry name" value="C2_domain_sf"/>
</dbReference>
<feature type="domain" description="EF-hand" evidence="3">
    <location>
        <begin position="34"/>
        <end position="69"/>
    </location>
</feature>
<keyword evidence="5" id="KW-1185">Reference proteome</keyword>
<dbReference type="PROSITE" id="PS50222">
    <property type="entry name" value="EF_HAND_2"/>
    <property type="match status" value="2"/>
</dbReference>
<organism evidence="4 5">
    <name type="scientific">Stentor coeruleus</name>
    <dbReference type="NCBI Taxonomy" id="5963"/>
    <lineage>
        <taxon>Eukaryota</taxon>
        <taxon>Sar</taxon>
        <taxon>Alveolata</taxon>
        <taxon>Ciliophora</taxon>
        <taxon>Postciliodesmatophora</taxon>
        <taxon>Heterotrichea</taxon>
        <taxon>Heterotrichida</taxon>
        <taxon>Stentoridae</taxon>
        <taxon>Stentor</taxon>
    </lineage>
</organism>
<dbReference type="CDD" id="cd00051">
    <property type="entry name" value="EFh"/>
    <property type="match status" value="1"/>
</dbReference>
<dbReference type="SUPFAM" id="SSF47473">
    <property type="entry name" value="EF-hand"/>
    <property type="match status" value="1"/>
</dbReference>
<evidence type="ECO:0000256" key="2">
    <source>
        <dbReference type="SAM" id="Phobius"/>
    </source>
</evidence>
<keyword evidence="1" id="KW-0106">Calcium</keyword>
<dbReference type="SUPFAM" id="SSF49562">
    <property type="entry name" value="C2 domain (Calcium/lipid-binding domain, CaLB)"/>
    <property type="match status" value="1"/>
</dbReference>
<dbReference type="InterPro" id="IPR011992">
    <property type="entry name" value="EF-hand-dom_pair"/>
</dbReference>
<dbReference type="AlphaFoldDB" id="A0A1R2BMG6"/>
<dbReference type="InterPro" id="IPR000008">
    <property type="entry name" value="C2_dom"/>
</dbReference>
<proteinExistence type="predicted"/>
<dbReference type="EMBL" id="MPUH01000547">
    <property type="protein sequence ID" value="OMJ77946.1"/>
    <property type="molecule type" value="Genomic_DNA"/>
</dbReference>
<keyword evidence="2" id="KW-1133">Transmembrane helix</keyword>
<dbReference type="Gene3D" id="2.60.40.150">
    <property type="entry name" value="C2 domain"/>
    <property type="match status" value="1"/>
</dbReference>
<evidence type="ECO:0000259" key="3">
    <source>
        <dbReference type="PROSITE" id="PS50222"/>
    </source>
</evidence>
<dbReference type="SMART" id="SM00054">
    <property type="entry name" value="EFh"/>
    <property type="match status" value="2"/>
</dbReference>
<dbReference type="InterPro" id="IPR018247">
    <property type="entry name" value="EF_Hand_1_Ca_BS"/>
</dbReference>
<protein>
    <recommendedName>
        <fullName evidence="3">EF-hand domain-containing protein</fullName>
    </recommendedName>
</protein>
<sequence>MNGNPRGSPPLSKLLSHKSKQNIGESAMNAVKQERYENILKEFREIDENGDNQLTFQEVLNFMRKKSNGEFSEQMCKDLFSSMDRDNDQEVSTKEFILTYIEAEEMLNQRILELKKFIGDNLFLQEDYKKKLLKAKKDQVLQSNDIMVDSVLTVTVIEGMNIRVPNIIPYIELICEKQIIETNPQPWDPNPVFKECFTFRIKNGTDELQVILKDSKTKKIFGKGYYTLEDLRDQMKKDVLVDLVDVRSSAPAGRAHLELQWIYNKVKYFEVITEQITDEICEAKGELTKYEDSLVKLIQPFGFLEVKGSLIHDSDKFLSRKVENMAYGIIGRNVQWKLLISGFLASFVLVSVVHMFVVPDFLNPCAAIYGILQSTKRMPLFSYKGFAYFLSLLIIYDLLWLFISGRAYPRSDLDFQYFGVVLTLILVAIKVPLAAISFKFGVDGAPV</sequence>
<keyword evidence="2" id="KW-0472">Membrane</keyword>
<evidence type="ECO:0000313" key="5">
    <source>
        <dbReference type="Proteomes" id="UP000187209"/>
    </source>
</evidence>
<dbReference type="Gene3D" id="1.10.238.10">
    <property type="entry name" value="EF-hand"/>
    <property type="match status" value="1"/>
</dbReference>
<keyword evidence="2" id="KW-0812">Transmembrane</keyword>
<feature type="transmembrane region" description="Helical" evidence="2">
    <location>
        <begin position="415"/>
        <end position="438"/>
    </location>
</feature>
<dbReference type="Pfam" id="PF13499">
    <property type="entry name" value="EF-hand_7"/>
    <property type="match status" value="1"/>
</dbReference>
<name>A0A1R2BMG6_9CILI</name>
<feature type="transmembrane region" description="Helical" evidence="2">
    <location>
        <begin position="338"/>
        <end position="357"/>
    </location>
</feature>
<dbReference type="OrthoDB" id="288940at2759"/>
<feature type="domain" description="EF-hand" evidence="3">
    <location>
        <begin position="71"/>
        <end position="106"/>
    </location>
</feature>
<feature type="transmembrane region" description="Helical" evidence="2">
    <location>
        <begin position="385"/>
        <end position="403"/>
    </location>
</feature>
<dbReference type="SMART" id="SM00239">
    <property type="entry name" value="C2"/>
    <property type="match status" value="1"/>
</dbReference>
<dbReference type="Pfam" id="PF00168">
    <property type="entry name" value="C2"/>
    <property type="match status" value="1"/>
</dbReference>
<reference evidence="4 5" key="1">
    <citation type="submission" date="2016-11" db="EMBL/GenBank/DDBJ databases">
        <title>The macronuclear genome of Stentor coeruleus: a giant cell with tiny introns.</title>
        <authorList>
            <person name="Slabodnick M."/>
            <person name="Ruby J.G."/>
            <person name="Reiff S.B."/>
            <person name="Swart E.C."/>
            <person name="Gosai S."/>
            <person name="Prabakaran S."/>
            <person name="Witkowska E."/>
            <person name="Larue G.E."/>
            <person name="Fisher S."/>
            <person name="Freeman R.M."/>
            <person name="Gunawardena J."/>
            <person name="Chu W."/>
            <person name="Stover N.A."/>
            <person name="Gregory B.D."/>
            <person name="Nowacki M."/>
            <person name="Derisi J."/>
            <person name="Roy S.W."/>
            <person name="Marshall W.F."/>
            <person name="Sood P."/>
        </authorList>
    </citation>
    <scope>NUCLEOTIDE SEQUENCE [LARGE SCALE GENOMIC DNA]</scope>
    <source>
        <strain evidence="4">WM001</strain>
    </source>
</reference>
<dbReference type="InterPro" id="IPR002048">
    <property type="entry name" value="EF_hand_dom"/>
</dbReference>
<comment type="caution">
    <text evidence="4">The sequence shown here is derived from an EMBL/GenBank/DDBJ whole genome shotgun (WGS) entry which is preliminary data.</text>
</comment>
<evidence type="ECO:0000256" key="1">
    <source>
        <dbReference type="ARBA" id="ARBA00022837"/>
    </source>
</evidence>
<dbReference type="Proteomes" id="UP000187209">
    <property type="component" value="Unassembled WGS sequence"/>
</dbReference>
<gene>
    <name evidence="4" type="ORF">SteCoe_22340</name>
</gene>
<dbReference type="GO" id="GO:0005509">
    <property type="term" value="F:calcium ion binding"/>
    <property type="evidence" value="ECO:0007669"/>
    <property type="project" value="InterPro"/>
</dbReference>
<accession>A0A1R2BMG6</accession>